<dbReference type="Gene3D" id="3.40.50.2300">
    <property type="match status" value="2"/>
</dbReference>
<dbReference type="AlphaFoldDB" id="A0A4Q7M144"/>
<keyword evidence="6" id="KW-1185">Reference proteome</keyword>
<dbReference type="PANTHER" id="PTHR47235">
    <property type="entry name" value="BLR6548 PROTEIN"/>
    <property type="match status" value="1"/>
</dbReference>
<dbReference type="RefSeq" id="WP_165399883.1">
    <property type="nucleotide sequence ID" value="NZ_SGWX01000001.1"/>
</dbReference>
<comment type="caution">
    <text evidence="5">The sequence shown here is derived from an EMBL/GenBank/DDBJ whole genome shotgun (WGS) entry which is preliminary data.</text>
</comment>
<evidence type="ECO:0000256" key="3">
    <source>
        <dbReference type="SAM" id="SignalP"/>
    </source>
</evidence>
<dbReference type="Pfam" id="PF13458">
    <property type="entry name" value="Peripla_BP_6"/>
    <property type="match status" value="1"/>
</dbReference>
<gene>
    <name evidence="5" type="ORF">EV386_1843</name>
</gene>
<evidence type="ECO:0000256" key="1">
    <source>
        <dbReference type="ARBA" id="ARBA00010062"/>
    </source>
</evidence>
<proteinExistence type="inferred from homology"/>
<dbReference type="SUPFAM" id="SSF53822">
    <property type="entry name" value="Periplasmic binding protein-like I"/>
    <property type="match status" value="1"/>
</dbReference>
<evidence type="ECO:0000259" key="4">
    <source>
        <dbReference type="Pfam" id="PF13458"/>
    </source>
</evidence>
<evidence type="ECO:0000313" key="5">
    <source>
        <dbReference type="EMBL" id="RZS61536.1"/>
    </source>
</evidence>
<protein>
    <submittedName>
        <fullName evidence="5">Amino acid/amide ABC transporter substrate-binding protein (HAAT family)</fullName>
    </submittedName>
</protein>
<keyword evidence="2 3" id="KW-0732">Signal</keyword>
<reference evidence="5 6" key="1">
    <citation type="submission" date="2019-02" db="EMBL/GenBank/DDBJ databases">
        <title>Sequencing the genomes of 1000 actinobacteria strains.</title>
        <authorList>
            <person name="Klenk H.-P."/>
        </authorList>
    </citation>
    <scope>NUCLEOTIDE SEQUENCE [LARGE SCALE GENOMIC DNA]</scope>
    <source>
        <strain evidence="5 6">DSM 16932</strain>
    </source>
</reference>
<evidence type="ECO:0000313" key="6">
    <source>
        <dbReference type="Proteomes" id="UP000293852"/>
    </source>
</evidence>
<dbReference type="PANTHER" id="PTHR47235:SF1">
    <property type="entry name" value="BLR6548 PROTEIN"/>
    <property type="match status" value="1"/>
</dbReference>
<sequence length="426" mass="43083">MRPTAKTVAPVLTLGLLIAGCSAKAEPGPQPSATAEVHGGDGVTTGPGVTDDTITLGALVPLSGPIGGLGQDAVAGVKLYFDEVNAAAGVCGREVVIEARDNKWDQQETLTQYTGLAGKVAAFANLSPGDHALTLKDRLDNDGLAVMAGSYDPLLLDVHQAFMPGSPYDVEAVNGIAYLIEQGVVAKGDTIGVIAYPVGIGAAVTKGVDGAAEHFGLTVEHTKIDSTAPDATAQVNALKQAGAKVIVMGTAGAAVVSAASVAAASDYRVTILATNLLSQGDVQGAAKDAILNHVVLVSNSAPFSSRAPAVRNLLAAWQDQADGRPISTPVGAGYLLAKVLTVALQQACLDGDLTPHAITAALSTVGKIDTEGLSVDLDYSTPGQPPSLETFVLRPDADADGGVVAVTEPFASDAARAYASARGYTK</sequence>
<feature type="domain" description="Leucine-binding protein" evidence="4">
    <location>
        <begin position="53"/>
        <end position="386"/>
    </location>
</feature>
<dbReference type="PROSITE" id="PS51257">
    <property type="entry name" value="PROKAR_LIPOPROTEIN"/>
    <property type="match status" value="1"/>
</dbReference>
<name>A0A4Q7M144_9MICO</name>
<evidence type="ECO:0000256" key="2">
    <source>
        <dbReference type="ARBA" id="ARBA00022729"/>
    </source>
</evidence>
<comment type="similarity">
    <text evidence="1">Belongs to the leucine-binding protein family.</text>
</comment>
<dbReference type="Proteomes" id="UP000293852">
    <property type="component" value="Unassembled WGS sequence"/>
</dbReference>
<organism evidence="5 6">
    <name type="scientific">Xylanimonas ulmi</name>
    <dbReference type="NCBI Taxonomy" id="228973"/>
    <lineage>
        <taxon>Bacteria</taxon>
        <taxon>Bacillati</taxon>
        <taxon>Actinomycetota</taxon>
        <taxon>Actinomycetes</taxon>
        <taxon>Micrococcales</taxon>
        <taxon>Promicromonosporaceae</taxon>
        <taxon>Xylanimonas</taxon>
    </lineage>
</organism>
<dbReference type="InterPro" id="IPR028082">
    <property type="entry name" value="Peripla_BP_I"/>
</dbReference>
<accession>A0A4Q7M144</accession>
<feature type="signal peptide" evidence="3">
    <location>
        <begin position="1"/>
        <end position="25"/>
    </location>
</feature>
<dbReference type="EMBL" id="SGWX01000001">
    <property type="protein sequence ID" value="RZS61536.1"/>
    <property type="molecule type" value="Genomic_DNA"/>
</dbReference>
<feature type="chain" id="PRO_5020664945" evidence="3">
    <location>
        <begin position="26"/>
        <end position="426"/>
    </location>
</feature>
<dbReference type="InterPro" id="IPR028081">
    <property type="entry name" value="Leu-bd"/>
</dbReference>